<evidence type="ECO:0000259" key="1">
    <source>
        <dbReference type="PROSITE" id="PS51832"/>
    </source>
</evidence>
<dbReference type="PROSITE" id="PS51832">
    <property type="entry name" value="HD_GYP"/>
    <property type="match status" value="1"/>
</dbReference>
<name>A0A285QDX4_9SPHN</name>
<dbReference type="PANTHER" id="PTHR43155:SF2">
    <property type="entry name" value="CYCLIC DI-GMP PHOSPHODIESTERASE PA4108"/>
    <property type="match status" value="1"/>
</dbReference>
<dbReference type="InterPro" id="IPR037522">
    <property type="entry name" value="HD_GYP_dom"/>
</dbReference>
<dbReference type="Gene3D" id="1.10.3210.10">
    <property type="entry name" value="Hypothetical protein af1432"/>
    <property type="match status" value="1"/>
</dbReference>
<dbReference type="OrthoDB" id="9802066at2"/>
<keyword evidence="3" id="KW-1185">Reference proteome</keyword>
<dbReference type="InterPro" id="IPR003607">
    <property type="entry name" value="HD/PDEase_dom"/>
</dbReference>
<dbReference type="Proteomes" id="UP000219494">
    <property type="component" value="Unassembled WGS sequence"/>
</dbReference>
<organism evidence="2 3">
    <name type="scientific">Sphingomonas guangdongensis</name>
    <dbReference type="NCBI Taxonomy" id="1141890"/>
    <lineage>
        <taxon>Bacteria</taxon>
        <taxon>Pseudomonadati</taxon>
        <taxon>Pseudomonadota</taxon>
        <taxon>Alphaproteobacteria</taxon>
        <taxon>Sphingomonadales</taxon>
        <taxon>Sphingomonadaceae</taxon>
        <taxon>Sphingomonas</taxon>
    </lineage>
</organism>
<evidence type="ECO:0000313" key="2">
    <source>
        <dbReference type="EMBL" id="SOB79718.1"/>
    </source>
</evidence>
<dbReference type="RefSeq" id="WP_097062560.1">
    <property type="nucleotide sequence ID" value="NZ_OBMI01000001.1"/>
</dbReference>
<dbReference type="SUPFAM" id="SSF109604">
    <property type="entry name" value="HD-domain/PDEase-like"/>
    <property type="match status" value="1"/>
</dbReference>
<dbReference type="AlphaFoldDB" id="A0A285QDX4"/>
<dbReference type="EMBL" id="OBMI01000001">
    <property type="protein sequence ID" value="SOB79718.1"/>
    <property type="molecule type" value="Genomic_DNA"/>
</dbReference>
<reference evidence="2 3" key="1">
    <citation type="submission" date="2017-07" db="EMBL/GenBank/DDBJ databases">
        <authorList>
            <person name="Sun Z.S."/>
            <person name="Albrecht U."/>
            <person name="Echele G."/>
            <person name="Lee C.C."/>
        </authorList>
    </citation>
    <scope>NUCLEOTIDE SEQUENCE [LARGE SCALE GENOMIC DNA]</scope>
    <source>
        <strain evidence="2 3">CGMCC 1.12672</strain>
    </source>
</reference>
<proteinExistence type="predicted"/>
<dbReference type="Pfam" id="PF11871">
    <property type="entry name" value="DUF3391"/>
    <property type="match status" value="1"/>
</dbReference>
<protein>
    <submittedName>
        <fullName evidence="2">HDIG domain-containing protein</fullName>
    </submittedName>
</protein>
<gene>
    <name evidence="2" type="ORF">SAMN06297144_0696</name>
</gene>
<dbReference type="PANTHER" id="PTHR43155">
    <property type="entry name" value="CYCLIC DI-GMP PHOSPHODIESTERASE PA4108-RELATED"/>
    <property type="match status" value="1"/>
</dbReference>
<sequence length="428" mass="46772">MLHRLPVEDLRLGMFVVSLECTWLQSPFWRSRFLLRDTDDLARMVAAGIEHVTIDDQLGLGPTVAAADEPTGVEVIAQGTPDAPLLVERRTARRRGATDVERARATVEKAKDAVAAMFGEARLGRAVQLAQVTPLVDEIATAMERNRSAMLSVTRLKTKDEYTYLHSVAVCALMINLARQVGCPELEVHALGIAGLLHDVGKMAMPPSVLGKEGALDEQERRIIMSHPEIGHRFLQASPEVTAVALDVCLHHHERVDGTGYPEGLSGDALSRAARMGAICDVYDAITSQRPYKRPWSPSDALARMASWSGHFDEQLFRAFVASIGIHPVGALVRLHSNRLALVLPCEDEDPTTPPVRAFYDVRDARFVTPQDVATRNSEGGDPIVRAERGDHWFRGDWATIRARVEAAEPAGTVAATLVQAQAAEARA</sequence>
<evidence type="ECO:0000313" key="3">
    <source>
        <dbReference type="Proteomes" id="UP000219494"/>
    </source>
</evidence>
<dbReference type="InterPro" id="IPR021812">
    <property type="entry name" value="DUF3391"/>
</dbReference>
<dbReference type="InterPro" id="IPR006675">
    <property type="entry name" value="HDIG_dom"/>
</dbReference>
<accession>A0A285QDX4</accession>
<dbReference type="Pfam" id="PF13487">
    <property type="entry name" value="HD_5"/>
    <property type="match status" value="1"/>
</dbReference>
<dbReference type="GO" id="GO:0008081">
    <property type="term" value="F:phosphoric diester hydrolase activity"/>
    <property type="evidence" value="ECO:0007669"/>
    <property type="project" value="UniProtKB-ARBA"/>
</dbReference>
<dbReference type="CDD" id="cd00077">
    <property type="entry name" value="HDc"/>
    <property type="match status" value="1"/>
</dbReference>
<dbReference type="NCBIfam" id="TIGR00277">
    <property type="entry name" value="HDIG"/>
    <property type="match status" value="1"/>
</dbReference>
<dbReference type="SMART" id="SM00471">
    <property type="entry name" value="HDc"/>
    <property type="match status" value="1"/>
</dbReference>
<feature type="domain" description="HD-GYP" evidence="1">
    <location>
        <begin position="141"/>
        <end position="336"/>
    </location>
</feature>